<sequence>MKPAVTVVLASGDDSSRVELETALSKSYPEIPIVDLGGLAVTEAMALPEVADSTHLWFLTADSRPEPECLEELLEAIGATESIAAVGPKIMHSDHIVSAGVTTTSAGARVNPVADGEYDQGQRDGQSETLGLDLPGMLIATTELERIGAPSRVLGVAYRGLEYSRRLRDLGRRVVVAPRARLTVSTALASQLGSSPLPPLSKSQIRTEQRYRLSLASPGFLSIFCLLVLTQLKNTLAGLLSNNVRAASWYFSALLGLGADAGTTARLRRSNARRSRLAKRTTDSHVAPLYADPDELSVQRRSMNSAEEARLAQAESAADTGPGHGDETELNPVGDTEEAIDSFSRLEVTGGAGLFRSPLTYLLIAAVALSGFVSFRLFGTGHLVGGAVGSTDVSLGDLVRRLLSQNLDVSTGAAVPSDPYQLVIAVLSLPFLGHVDIMVRTLILLAPILAVIAAYTAAGTIVKRKWVRGFAGLLWIAAPLFVTALSNGRLGVIFVWIAAPLFVIALRRSLRTGSIAAAAGAGLLLFLMVAGVPLMLPLAIILTVVLLCTGRGLRHLWLLAPTLFLDWPWVVGLVTEPGALFVMPGQTLAPPAPPTYLLAVGFPSTIDMTWLSDLLAAVGISGVSPGLLQLWVPVLVLPMLILAFLTVIEAHLKLSRLTWAVGLYLTGLLVATGQILIPAQTGPFHLIGSYPAAGLTLLSLGAIMLLTLGAQATTTKSTNSRRLPMRGLTGLVAIAAVGLIVVSVGSGTTSAGTTSAGTTSGGALTTQEHGTVPALAADRAADGVQARTLRLDVVDGEVRARLLSSADGTVIGTSTIHSAEAVGGWPWERRPLPISEDETLIAQAAAALSADDAGDVRAILGELGVDFVLVDSDAKNLRNSVAAADGVVEVGPTESGGLWQVDTPYNGRFLVREPDGTLSTAPMDGTTAEVAAGEDGRTLIASDAAGNITASLDGKDLPAPEKPTNDWAAEFSLPAAGGDVELSYGSEFYAPGVILGWVLGLLTIIVAIPFGSQRQSRAWSRTTRARSEKKARTTSQRAKTAPKSRAPEQTVETKP</sequence>
<proteinExistence type="predicted"/>
<feature type="transmembrane region" description="Helical" evidence="2">
    <location>
        <begin position="493"/>
        <end position="510"/>
    </location>
</feature>
<evidence type="ECO:0000256" key="2">
    <source>
        <dbReference type="SAM" id="Phobius"/>
    </source>
</evidence>
<protein>
    <submittedName>
        <fullName evidence="3">Glycosyl transferase</fullName>
    </submittedName>
</protein>
<gene>
    <name evidence="3" type="ORF">CXR27_07690</name>
</gene>
<keyword evidence="2" id="KW-1133">Transmembrane helix</keyword>
<name>A0A3T0DPB3_BREAU</name>
<dbReference type="EMBL" id="CP025334">
    <property type="protein sequence ID" value="AZT96898.1"/>
    <property type="molecule type" value="Genomic_DNA"/>
</dbReference>
<feature type="transmembrane region" description="Helical" evidence="2">
    <location>
        <begin position="437"/>
        <end position="458"/>
    </location>
</feature>
<feature type="region of interest" description="Disordered" evidence="1">
    <location>
        <begin position="309"/>
        <end position="333"/>
    </location>
</feature>
<organism evidence="3 4">
    <name type="scientific">Brevibacterium aurantiacum</name>
    <dbReference type="NCBI Taxonomy" id="273384"/>
    <lineage>
        <taxon>Bacteria</taxon>
        <taxon>Bacillati</taxon>
        <taxon>Actinomycetota</taxon>
        <taxon>Actinomycetes</taxon>
        <taxon>Micrococcales</taxon>
        <taxon>Brevibacteriaceae</taxon>
        <taxon>Brevibacterium</taxon>
    </lineage>
</organism>
<dbReference type="RefSeq" id="WP_127362029.1">
    <property type="nucleotide sequence ID" value="NZ_CP025334.1"/>
</dbReference>
<evidence type="ECO:0000313" key="4">
    <source>
        <dbReference type="Proteomes" id="UP000282731"/>
    </source>
</evidence>
<feature type="transmembrane region" description="Helical" evidence="2">
    <location>
        <begin position="359"/>
        <end position="378"/>
    </location>
</feature>
<keyword evidence="2" id="KW-0812">Transmembrane</keyword>
<evidence type="ECO:0000313" key="3">
    <source>
        <dbReference type="EMBL" id="AZT96898.1"/>
    </source>
</evidence>
<feature type="region of interest" description="Disordered" evidence="1">
    <location>
        <begin position="1016"/>
        <end position="1055"/>
    </location>
</feature>
<evidence type="ECO:0000256" key="1">
    <source>
        <dbReference type="SAM" id="MobiDB-lite"/>
    </source>
</evidence>
<keyword evidence="3" id="KW-0808">Transferase</keyword>
<feature type="transmembrane region" description="Helical" evidence="2">
    <location>
        <begin position="988"/>
        <end position="1011"/>
    </location>
</feature>
<feature type="transmembrane region" description="Helical" evidence="2">
    <location>
        <begin position="657"/>
        <end position="677"/>
    </location>
</feature>
<dbReference type="InterPro" id="IPR029044">
    <property type="entry name" value="Nucleotide-diphossugar_trans"/>
</dbReference>
<dbReference type="SUPFAM" id="SSF53448">
    <property type="entry name" value="Nucleotide-diphospho-sugar transferases"/>
    <property type="match status" value="1"/>
</dbReference>
<feature type="transmembrane region" description="Helical" evidence="2">
    <location>
        <begin position="249"/>
        <end position="267"/>
    </location>
</feature>
<feature type="transmembrane region" description="Helical" evidence="2">
    <location>
        <begin position="522"/>
        <end position="547"/>
    </location>
</feature>
<feature type="transmembrane region" description="Helical" evidence="2">
    <location>
        <begin position="626"/>
        <end position="645"/>
    </location>
</feature>
<feature type="transmembrane region" description="Helical" evidence="2">
    <location>
        <begin position="728"/>
        <end position="746"/>
    </location>
</feature>
<keyword evidence="2" id="KW-0472">Membrane</keyword>
<accession>A0A3T0DPB3</accession>
<dbReference type="Gene3D" id="3.90.550.10">
    <property type="entry name" value="Spore Coat Polysaccharide Biosynthesis Protein SpsA, Chain A"/>
    <property type="match status" value="1"/>
</dbReference>
<dbReference type="Proteomes" id="UP000282731">
    <property type="component" value="Chromosome"/>
</dbReference>
<feature type="transmembrane region" description="Helical" evidence="2">
    <location>
        <begin position="470"/>
        <end position="487"/>
    </location>
</feature>
<feature type="transmembrane region" description="Helical" evidence="2">
    <location>
        <begin position="689"/>
        <end position="708"/>
    </location>
</feature>
<feature type="transmembrane region" description="Helical" evidence="2">
    <location>
        <begin position="211"/>
        <end position="229"/>
    </location>
</feature>
<reference evidence="3 4" key="1">
    <citation type="submission" date="2017-12" db="EMBL/GenBank/DDBJ databases">
        <authorList>
            <person name="Levesque S."/>
        </authorList>
    </citation>
    <scope>NUCLEOTIDE SEQUENCE [LARGE SCALE GENOMIC DNA]</scope>
    <source>
        <strain evidence="3 4">SMQ-1420</strain>
    </source>
</reference>
<dbReference type="AlphaFoldDB" id="A0A3T0DPB3"/>
<dbReference type="GO" id="GO:0016740">
    <property type="term" value="F:transferase activity"/>
    <property type="evidence" value="ECO:0007669"/>
    <property type="project" value="UniProtKB-KW"/>
</dbReference>
<reference evidence="3 4" key="2">
    <citation type="submission" date="2019-01" db="EMBL/GenBank/DDBJ databases">
        <title>Comparative genomic analysis of Brevibacterium aurantiacum sheds light on its evolution and its adaptation to smear-ripened cheeses.</title>
        <authorList>
            <person name="Moineau S."/>
        </authorList>
    </citation>
    <scope>NUCLEOTIDE SEQUENCE [LARGE SCALE GENOMIC DNA]</scope>
    <source>
        <strain evidence="3 4">SMQ-1420</strain>
    </source>
</reference>